<gene>
    <name evidence="12" type="ORF">KP509_08G019000</name>
</gene>
<evidence type="ECO:0000256" key="3">
    <source>
        <dbReference type="ARBA" id="ARBA00022691"/>
    </source>
</evidence>
<comment type="caution">
    <text evidence="12">The sequence shown here is derived from an EMBL/GenBank/DDBJ whole genome shotgun (WGS) entry which is preliminary data.</text>
</comment>
<feature type="binding site" evidence="8">
    <location>
        <position position="561"/>
    </location>
    <ligand>
        <name>S-adenosyl-L-methionine</name>
        <dbReference type="ChEBI" id="CHEBI:59789"/>
    </ligand>
</feature>
<comment type="similarity">
    <text evidence="8">Belongs to the class I-like SAM-binding methyltransferase superfamily. RNA M5U methyltransferase family.</text>
</comment>
<keyword evidence="1 8" id="KW-0489">Methyltransferase</keyword>
<keyword evidence="6 7" id="KW-0862">Zinc</keyword>
<evidence type="ECO:0000256" key="1">
    <source>
        <dbReference type="ARBA" id="ARBA00022603"/>
    </source>
</evidence>
<name>A0A8T2UEK1_CERRI</name>
<evidence type="ECO:0000256" key="6">
    <source>
        <dbReference type="ARBA" id="ARBA00022833"/>
    </source>
</evidence>
<dbReference type="Pfam" id="PF13847">
    <property type="entry name" value="Methyltransf_31"/>
    <property type="match status" value="1"/>
</dbReference>
<dbReference type="Proteomes" id="UP000825935">
    <property type="component" value="Chromosome 8"/>
</dbReference>
<dbReference type="InterPro" id="IPR030390">
    <property type="entry name" value="MeTrfase_TrmA_AS"/>
</dbReference>
<dbReference type="InterPro" id="IPR000504">
    <property type="entry name" value="RRM_dom"/>
</dbReference>
<dbReference type="CDD" id="cd02440">
    <property type="entry name" value="AdoMet_MTases"/>
    <property type="match status" value="1"/>
</dbReference>
<feature type="binding site" evidence="8">
    <location>
        <position position="511"/>
    </location>
    <ligand>
        <name>S-adenosyl-L-methionine</name>
        <dbReference type="ChEBI" id="CHEBI:59789"/>
    </ligand>
</feature>
<evidence type="ECO:0000256" key="5">
    <source>
        <dbReference type="ARBA" id="ARBA00022771"/>
    </source>
</evidence>
<feature type="domain" description="C3H1-type" evidence="11">
    <location>
        <begin position="51"/>
        <end position="79"/>
    </location>
</feature>
<dbReference type="InterPro" id="IPR029063">
    <property type="entry name" value="SAM-dependent_MTases_sf"/>
</dbReference>
<keyword evidence="5 7" id="KW-0863">Zinc-finger</keyword>
<dbReference type="Pfam" id="PF05958">
    <property type="entry name" value="tRNA_U5-meth_tr"/>
    <property type="match status" value="1"/>
</dbReference>
<dbReference type="Pfam" id="PF00642">
    <property type="entry name" value="zf-CCCH"/>
    <property type="match status" value="1"/>
</dbReference>
<dbReference type="SUPFAM" id="SSF53335">
    <property type="entry name" value="S-adenosyl-L-methionine-dependent methyltransferases"/>
    <property type="match status" value="1"/>
</dbReference>
<evidence type="ECO:0000256" key="4">
    <source>
        <dbReference type="ARBA" id="ARBA00022723"/>
    </source>
</evidence>
<dbReference type="GO" id="GO:0008173">
    <property type="term" value="F:RNA methyltransferase activity"/>
    <property type="evidence" value="ECO:0007669"/>
    <property type="project" value="InterPro"/>
</dbReference>
<keyword evidence="3 8" id="KW-0949">S-adenosyl-L-methionine</keyword>
<dbReference type="InterPro" id="IPR010280">
    <property type="entry name" value="U5_MeTrfase_fam"/>
</dbReference>
<dbReference type="PROSITE" id="PS50103">
    <property type="entry name" value="ZF_C3H1"/>
    <property type="match status" value="1"/>
</dbReference>
<dbReference type="Gene3D" id="3.30.70.330">
    <property type="match status" value="1"/>
</dbReference>
<dbReference type="GO" id="GO:0008270">
    <property type="term" value="F:zinc ion binding"/>
    <property type="evidence" value="ECO:0007669"/>
    <property type="project" value="UniProtKB-KW"/>
</dbReference>
<dbReference type="PANTHER" id="PTHR45904">
    <property type="entry name" value="TRNA (URACIL-5-)-METHYLTRANSFERASE"/>
    <property type="match status" value="1"/>
</dbReference>
<evidence type="ECO:0000256" key="2">
    <source>
        <dbReference type="ARBA" id="ARBA00022679"/>
    </source>
</evidence>
<dbReference type="SMART" id="SM00356">
    <property type="entry name" value="ZnF_C3H1"/>
    <property type="match status" value="1"/>
</dbReference>
<evidence type="ECO:0000256" key="7">
    <source>
        <dbReference type="PROSITE-ProRule" id="PRU00723"/>
    </source>
</evidence>
<evidence type="ECO:0000313" key="13">
    <source>
        <dbReference type="Proteomes" id="UP000825935"/>
    </source>
</evidence>
<dbReference type="Pfam" id="PF00076">
    <property type="entry name" value="RRM_1"/>
    <property type="match status" value="1"/>
</dbReference>
<dbReference type="PANTHER" id="PTHR45904:SF2">
    <property type="entry name" value="TRNA (URACIL-5-)-METHYLTRANSFERASE HOMOLOG A"/>
    <property type="match status" value="1"/>
</dbReference>
<evidence type="ECO:0000256" key="9">
    <source>
        <dbReference type="PROSITE-ProRule" id="PRU10015"/>
    </source>
</evidence>
<dbReference type="OrthoDB" id="10250660at2759"/>
<feature type="compositionally biased region" description="Acidic residues" evidence="10">
    <location>
        <begin position="118"/>
        <end position="137"/>
    </location>
</feature>
<accession>A0A8T2UEK1</accession>
<dbReference type="InterPro" id="IPR035979">
    <property type="entry name" value="RBD_domain_sf"/>
</dbReference>
<dbReference type="AlphaFoldDB" id="A0A8T2UEK1"/>
<keyword evidence="4 7" id="KW-0479">Metal-binding</keyword>
<keyword evidence="2 8" id="KW-0808">Transferase</keyword>
<reference evidence="12" key="1">
    <citation type="submission" date="2021-08" db="EMBL/GenBank/DDBJ databases">
        <title>WGS assembly of Ceratopteris richardii.</title>
        <authorList>
            <person name="Marchant D.B."/>
            <person name="Chen G."/>
            <person name="Jenkins J."/>
            <person name="Shu S."/>
            <person name="Leebens-Mack J."/>
            <person name="Grimwood J."/>
            <person name="Schmutz J."/>
            <person name="Soltis P."/>
            <person name="Soltis D."/>
            <person name="Chen Z.-H."/>
        </authorList>
    </citation>
    <scope>NUCLEOTIDE SEQUENCE</scope>
    <source>
        <strain evidence="12">Whitten #5841</strain>
        <tissue evidence="12">Leaf</tissue>
    </source>
</reference>
<feature type="zinc finger region" description="C3H1-type" evidence="7">
    <location>
        <begin position="51"/>
        <end position="79"/>
    </location>
</feature>
<evidence type="ECO:0000313" key="12">
    <source>
        <dbReference type="EMBL" id="KAH7430889.1"/>
    </source>
</evidence>
<evidence type="ECO:0000256" key="10">
    <source>
        <dbReference type="SAM" id="MobiDB-lite"/>
    </source>
</evidence>
<feature type="region of interest" description="Disordered" evidence="10">
    <location>
        <begin position="1"/>
        <end position="48"/>
    </location>
</feature>
<feature type="binding site" evidence="8">
    <location>
        <position position="657"/>
    </location>
    <ligand>
        <name>S-adenosyl-L-methionine</name>
        <dbReference type="ChEBI" id="CHEBI:59789"/>
    </ligand>
</feature>
<sequence length="762" mass="84108">MGAGEALPPNSTVDEGVADGHADKVVDETETEDKRDTAALEAQQTRNEDPLFKTSLCSFFRKLGNCRHALQCKYAHGEEELRRRPDGSWDPTSLRGRPVHGQGSEHPAKIKQSKQEDTEKDDEENEGEDEEELEEAQENGSYGGGNHQSSLCKCIRELPLRWTSEELNKLLAEKGLAFCSSRKRKHSSVAFVEFECDQHASSAKEKLDGILINSKLLKVVDATSRSGVKKRASGDPEQSFNLGTNKNMDICDVVTPLAKFPYEEQLEKKRADISQILKKLGRNVRKAISPNVPLPQWVIDAKLRGGLCCQFDGVVASPQVDGYRNKCEFTVGHSIDGKRTVGFLLGNFREGCSFVMEPVKCRNVSQNARMYANAFQNFVQNSELPVWDKTTSTGFWRLFTVREGHAACEDSQIAEIMLIVQICSAGIEESRRKLEFEHMAHSLVSFASEACLPLSALLVQDHLGISNAASPDAPLLPLSLPDARVHSDPKTVIHDHICSLRFRLSPTAFFQVNTRAAEKLYTMAGDWANLDSDTLLFDVCCGTGTIGLTLANRVGMVIGIELNDAAVADARVNAEINGIKNCRFVCGKAEDVMQNLLDEYLLNEEKVAVRSSHTQSTDDAVTEEPSKEADADAAAVNSNDMDIPSRRKFKSVVVLVDPPRSGLHPVVLKLLRIHEKIRRLVYVSCNPETLLANAVELCTPSGKADEEKGSGQRGPWRLGVVGLARQRIKSMPASMPFSPVKAVAVDMFPHTPHCEVIMLMER</sequence>
<dbReference type="InterPro" id="IPR012677">
    <property type="entry name" value="Nucleotide-bd_a/b_plait_sf"/>
</dbReference>
<feature type="region of interest" description="Disordered" evidence="10">
    <location>
        <begin position="78"/>
        <end position="147"/>
    </location>
</feature>
<comment type="caution">
    <text evidence="8">Lacks conserved residue(s) required for the propagation of feature annotation.</text>
</comment>
<evidence type="ECO:0000256" key="8">
    <source>
        <dbReference type="PROSITE-ProRule" id="PRU01024"/>
    </source>
</evidence>
<dbReference type="GO" id="GO:0003723">
    <property type="term" value="F:RNA binding"/>
    <property type="evidence" value="ECO:0007669"/>
    <property type="project" value="InterPro"/>
</dbReference>
<dbReference type="PROSITE" id="PS51687">
    <property type="entry name" value="SAM_MT_RNA_M5U"/>
    <property type="match status" value="1"/>
</dbReference>
<proteinExistence type="inferred from homology"/>
<protein>
    <recommendedName>
        <fullName evidence="11">C3H1-type domain-containing protein</fullName>
    </recommendedName>
</protein>
<dbReference type="CDD" id="cd00590">
    <property type="entry name" value="RRM_SF"/>
    <property type="match status" value="1"/>
</dbReference>
<keyword evidence="13" id="KW-1185">Reference proteome</keyword>
<organism evidence="12 13">
    <name type="scientific">Ceratopteris richardii</name>
    <name type="common">Triangle waterfern</name>
    <dbReference type="NCBI Taxonomy" id="49495"/>
    <lineage>
        <taxon>Eukaryota</taxon>
        <taxon>Viridiplantae</taxon>
        <taxon>Streptophyta</taxon>
        <taxon>Embryophyta</taxon>
        <taxon>Tracheophyta</taxon>
        <taxon>Polypodiopsida</taxon>
        <taxon>Polypodiidae</taxon>
        <taxon>Polypodiales</taxon>
        <taxon>Pteridineae</taxon>
        <taxon>Pteridaceae</taxon>
        <taxon>Parkerioideae</taxon>
        <taxon>Ceratopteris</taxon>
    </lineage>
</organism>
<dbReference type="InterPro" id="IPR000571">
    <property type="entry name" value="Znf_CCCH"/>
</dbReference>
<dbReference type="EMBL" id="CM035413">
    <property type="protein sequence ID" value="KAH7430889.1"/>
    <property type="molecule type" value="Genomic_DNA"/>
</dbReference>
<dbReference type="InterPro" id="IPR036855">
    <property type="entry name" value="Znf_CCCH_sf"/>
</dbReference>
<dbReference type="InterPro" id="IPR025714">
    <property type="entry name" value="Methyltranfer_dom"/>
</dbReference>
<dbReference type="GO" id="GO:0006396">
    <property type="term" value="P:RNA processing"/>
    <property type="evidence" value="ECO:0007669"/>
    <property type="project" value="InterPro"/>
</dbReference>
<feature type="region of interest" description="Disordered" evidence="10">
    <location>
        <begin position="611"/>
        <end position="636"/>
    </location>
</feature>
<feature type="active site" evidence="9">
    <location>
        <position position="685"/>
    </location>
</feature>
<feature type="compositionally biased region" description="Basic and acidic residues" evidence="10">
    <location>
        <begin position="18"/>
        <end position="38"/>
    </location>
</feature>
<dbReference type="SUPFAM" id="SSF90229">
    <property type="entry name" value="CCCH zinc finger"/>
    <property type="match status" value="1"/>
</dbReference>
<evidence type="ECO:0000259" key="11">
    <source>
        <dbReference type="PROSITE" id="PS50103"/>
    </source>
</evidence>
<dbReference type="OMA" id="PRKWHAD"/>
<feature type="compositionally biased region" description="Basic and acidic residues" evidence="10">
    <location>
        <begin position="78"/>
        <end position="87"/>
    </location>
</feature>
<dbReference type="InterPro" id="IPR045850">
    <property type="entry name" value="TRM2_met"/>
</dbReference>
<dbReference type="Gene3D" id="4.10.1000.10">
    <property type="entry name" value="Zinc finger, CCCH-type"/>
    <property type="match status" value="1"/>
</dbReference>
<dbReference type="Gene3D" id="3.40.50.150">
    <property type="entry name" value="Vaccinia Virus protein VP39"/>
    <property type="match status" value="1"/>
</dbReference>
<feature type="active site" description="Nucleophile" evidence="8">
    <location>
        <position position="685"/>
    </location>
</feature>
<dbReference type="PROSITE" id="PS01230">
    <property type="entry name" value="TRMA_1"/>
    <property type="match status" value="1"/>
</dbReference>
<dbReference type="SUPFAM" id="SSF54928">
    <property type="entry name" value="RNA-binding domain, RBD"/>
    <property type="match status" value="1"/>
</dbReference>
<dbReference type="GO" id="GO:0032259">
    <property type="term" value="P:methylation"/>
    <property type="evidence" value="ECO:0007669"/>
    <property type="project" value="UniProtKB-KW"/>
</dbReference>